<accession>A0A1T4QBW1</accession>
<dbReference type="AlphaFoldDB" id="A0A1T4QBW1"/>
<gene>
    <name evidence="1" type="ORF">SAMN02745174_02262</name>
</gene>
<proteinExistence type="predicted"/>
<dbReference type="RefSeq" id="WP_078694700.1">
    <property type="nucleotide sequence ID" value="NZ_FUWX01000021.1"/>
</dbReference>
<evidence type="ECO:0000313" key="1">
    <source>
        <dbReference type="EMBL" id="SKA01219.1"/>
    </source>
</evidence>
<dbReference type="OrthoDB" id="8374210at2"/>
<dbReference type="Proteomes" id="UP000191153">
    <property type="component" value="Unassembled WGS sequence"/>
</dbReference>
<protein>
    <submittedName>
        <fullName evidence="1">Uncharacterized protein</fullName>
    </submittedName>
</protein>
<keyword evidence="2" id="KW-1185">Reference proteome</keyword>
<dbReference type="EMBL" id="FUWX01000021">
    <property type="protein sequence ID" value="SKA01219.1"/>
    <property type="molecule type" value="Genomic_DNA"/>
</dbReference>
<reference evidence="1 2" key="1">
    <citation type="submission" date="2017-02" db="EMBL/GenBank/DDBJ databases">
        <authorList>
            <person name="Peterson S.W."/>
        </authorList>
    </citation>
    <scope>NUCLEOTIDE SEQUENCE [LARGE SCALE GENOMIC DNA]</scope>
    <source>
        <strain evidence="1 2">ATCC 700028</strain>
    </source>
</reference>
<sequence length="147" mass="17601">MEIQRDINIIALDYLKITGAKDLKDLEVNYQEYYKYYQEEIRRVSSSKKTIKFETISKANEIALEEVTELIKDNFIKEVKCKKCNATLFKYSQNLRFYTVDEEISFMKDKDILKVKCSCGEKYKFKKINDKDFDEMKIVQNKIEEIL</sequence>
<dbReference type="STRING" id="180163.SAMN02745174_02262"/>
<name>A0A1T4QBW1_9FUSO</name>
<evidence type="ECO:0000313" key="2">
    <source>
        <dbReference type="Proteomes" id="UP000191153"/>
    </source>
</evidence>
<organism evidence="1 2">
    <name type="scientific">Cetobacterium ceti</name>
    <dbReference type="NCBI Taxonomy" id="180163"/>
    <lineage>
        <taxon>Bacteria</taxon>
        <taxon>Fusobacteriati</taxon>
        <taxon>Fusobacteriota</taxon>
        <taxon>Fusobacteriia</taxon>
        <taxon>Fusobacteriales</taxon>
        <taxon>Fusobacteriaceae</taxon>
        <taxon>Cetobacterium</taxon>
    </lineage>
</organism>